<keyword evidence="5" id="KW-0802">TPR repeat</keyword>
<comment type="caution">
    <text evidence="7">The sequence shown here is derived from an EMBL/GenBank/DDBJ whole genome shotgun (WGS) entry which is preliminary data.</text>
</comment>
<dbReference type="Gene3D" id="3.40.50.11380">
    <property type="match status" value="1"/>
</dbReference>
<dbReference type="GO" id="GO:0016757">
    <property type="term" value="F:glycosyltransferase activity"/>
    <property type="evidence" value="ECO:0007669"/>
    <property type="project" value="UniProtKB-KW"/>
</dbReference>
<evidence type="ECO:0000256" key="2">
    <source>
        <dbReference type="ARBA" id="ARBA00022676"/>
    </source>
</evidence>
<dbReference type="RefSeq" id="WP_067557521.1">
    <property type="nucleotide sequence ID" value="NZ_LPXN01000122.1"/>
</dbReference>
<dbReference type="AlphaFoldDB" id="A0A154VYY2"/>
<dbReference type="Gene3D" id="3.40.50.2000">
    <property type="entry name" value="Glycogen Phosphorylase B"/>
    <property type="match status" value="1"/>
</dbReference>
<keyword evidence="3" id="KW-0808">Transferase</keyword>
<dbReference type="Proteomes" id="UP000076400">
    <property type="component" value="Unassembled WGS sequence"/>
</dbReference>
<comment type="pathway">
    <text evidence="1">Protein modification; protein glycosylation.</text>
</comment>
<evidence type="ECO:0000256" key="5">
    <source>
        <dbReference type="ARBA" id="ARBA00022803"/>
    </source>
</evidence>
<evidence type="ECO:0000256" key="4">
    <source>
        <dbReference type="ARBA" id="ARBA00022737"/>
    </source>
</evidence>
<evidence type="ECO:0000259" key="6">
    <source>
        <dbReference type="Pfam" id="PF13844"/>
    </source>
</evidence>
<keyword evidence="8" id="KW-1185">Reference proteome</keyword>
<sequence>MSSRLLLAQRCLDGVALPPGAFDVPPMEDAPLLAEALGRLAAAKTPAARLAPYRAALLLAEPFRLPFLDPLRDLPFAEGRALLPALGRGPAFLRRPGDAAAWAAYAERLLAACGGAALPHLRLHAVFAGPGDLRGLMAARGRLIEQAEGVDEWRPGHRRDGPIRLGILAARIDDRPNTRFLLPHIDGLDRRRYRVHGYVLGGGEDAMAALFRSACDRLVRLDAVPPRARVAALRRDDLDILLVGGNIAAAVDPLCRLAAWRLARRQILLAASPVTSGLSGIDHVLVGGETPPGAEAHYTERLLRLDRLFCCFDPGLQRPPASPALEIEPGAKILLSTANLLKLTPECLDLWLSILAEDDRAVLVLAPFNPYWVGGQPPRDAFAAYLAALARRRGVAPYRVRLVGPFEDAAAADALAVRADLYLDAFPYAGCTTLLAPLAAGTPVVALAGDSQRGNQAAAMLRAAGRSGCVAEDATSYRRIALGLLRQPVRFPPVNSEFPDRMGFAGSLDAALSAMLAGL</sequence>
<name>A0A154VYY2_9PROT</name>
<evidence type="ECO:0000256" key="1">
    <source>
        <dbReference type="ARBA" id="ARBA00004922"/>
    </source>
</evidence>
<evidence type="ECO:0000313" key="8">
    <source>
        <dbReference type="Proteomes" id="UP000076400"/>
    </source>
</evidence>
<dbReference type="InterPro" id="IPR051939">
    <property type="entry name" value="Glycosyltr_41/O-GlcNAc_trsf"/>
</dbReference>
<accession>A0A154VYY2</accession>
<gene>
    <name evidence="7" type="ORF">AUP43_10845</name>
</gene>
<evidence type="ECO:0000256" key="3">
    <source>
        <dbReference type="ARBA" id="ARBA00022679"/>
    </source>
</evidence>
<dbReference type="Pfam" id="PF13844">
    <property type="entry name" value="Glyco_transf_41"/>
    <property type="match status" value="1"/>
</dbReference>
<dbReference type="EMBL" id="LPXN01000122">
    <property type="protein sequence ID" value="KZD06413.1"/>
    <property type="molecule type" value="Genomic_DNA"/>
</dbReference>
<protein>
    <recommendedName>
        <fullName evidence="6">O-GlcNAc transferase C-terminal domain-containing protein</fullName>
    </recommendedName>
</protein>
<reference evidence="7 8" key="1">
    <citation type="submission" date="2015-12" db="EMBL/GenBank/DDBJ databases">
        <title>Genome sequence of Oceanibaculum pacificum MCCC 1A02656.</title>
        <authorList>
            <person name="Lu L."/>
            <person name="Lai Q."/>
            <person name="Shao Z."/>
            <person name="Qian P."/>
        </authorList>
    </citation>
    <scope>NUCLEOTIDE SEQUENCE [LARGE SCALE GENOMIC DNA]</scope>
    <source>
        <strain evidence="7 8">MCCC 1A02656</strain>
    </source>
</reference>
<keyword evidence="4" id="KW-0677">Repeat</keyword>
<organism evidence="7 8">
    <name type="scientific">Oceanibaculum pacificum</name>
    <dbReference type="NCBI Taxonomy" id="580166"/>
    <lineage>
        <taxon>Bacteria</taxon>
        <taxon>Pseudomonadati</taxon>
        <taxon>Pseudomonadota</taxon>
        <taxon>Alphaproteobacteria</taxon>
        <taxon>Rhodospirillales</taxon>
        <taxon>Oceanibaculaceae</taxon>
        <taxon>Oceanibaculum</taxon>
    </lineage>
</organism>
<dbReference type="PANTHER" id="PTHR44835">
    <property type="entry name" value="UDP-N-ACETYLGLUCOSAMINE--PEPTIDE N-ACETYLGLUCOSAMINYLTRANSFERASE SPINDLY-RELATED"/>
    <property type="match status" value="1"/>
</dbReference>
<feature type="domain" description="O-GlcNAc transferase C-terminal" evidence="6">
    <location>
        <begin position="338"/>
        <end position="483"/>
    </location>
</feature>
<evidence type="ECO:0000313" key="7">
    <source>
        <dbReference type="EMBL" id="KZD06413.1"/>
    </source>
</evidence>
<dbReference type="InterPro" id="IPR029489">
    <property type="entry name" value="OGT/SEC/SPY_C"/>
</dbReference>
<proteinExistence type="predicted"/>
<dbReference type="PANTHER" id="PTHR44835:SF1">
    <property type="entry name" value="PROTEIN O-GLCNAC TRANSFERASE"/>
    <property type="match status" value="1"/>
</dbReference>
<keyword evidence="2" id="KW-0328">Glycosyltransferase</keyword>
<dbReference type="STRING" id="580166.AUP43_10845"/>